<dbReference type="STRING" id="71784.A0A1Y2AX92"/>
<feature type="region of interest" description="Disordered" evidence="1">
    <location>
        <begin position="118"/>
        <end position="385"/>
    </location>
</feature>
<proteinExistence type="predicted"/>
<feature type="compositionally biased region" description="Basic and acidic residues" evidence="1">
    <location>
        <begin position="218"/>
        <end position="232"/>
    </location>
</feature>
<protein>
    <recommendedName>
        <fullName evidence="4">Pal1 cell morphology protein-domain-containing protein</fullName>
    </recommendedName>
</protein>
<sequence length="436" mass="47095">MQRPALMNALRFNPDPPPHLPLPNDLSSRPSRRPYRSNTTTTSSSANLLAPASPERSKMRTRRSLSSDSYGLDAGQKEVAAGQRKTAEDKKASRHADVIDTWDPTGLGSAMWHHSGPYDAAAPSRNTNLPPSKAPMRAFNGAPVQSPPRGPTTISLSSPPVPPSKDLPEGNGHKRAQSAMRAQATRRQSGGLTGQYSTSMPASGGYFPDPDEGTDDASTARRDRQKQRDDKRRALKAAWGTDIPEPFEDFGGSPLGDEMDLTDDMYSPESQTAQLPGRPMRSPGLRMGLGARTPSIKEESSSPTGDFPPQTTYSRGVAQPLPGGGVKRTKSLMQKFKTMVRTRSGSVESQPAVPSVYGRSADRSHSISAGGQRPAISPGIGRPEGQAVVEEELMDEMDDDNQFADAREDVFGTATEMGQWQGSRGERRAMSEGRRR</sequence>
<dbReference type="EMBL" id="MCFC01000040">
    <property type="protein sequence ID" value="ORY27199.1"/>
    <property type="molecule type" value="Genomic_DNA"/>
</dbReference>
<keyword evidence="3" id="KW-1185">Reference proteome</keyword>
<organism evidence="2 3">
    <name type="scientific">Naematelia encephala</name>
    <dbReference type="NCBI Taxonomy" id="71784"/>
    <lineage>
        <taxon>Eukaryota</taxon>
        <taxon>Fungi</taxon>
        <taxon>Dikarya</taxon>
        <taxon>Basidiomycota</taxon>
        <taxon>Agaricomycotina</taxon>
        <taxon>Tremellomycetes</taxon>
        <taxon>Tremellales</taxon>
        <taxon>Naemateliaceae</taxon>
        <taxon>Naematelia</taxon>
    </lineage>
</organism>
<evidence type="ECO:0000313" key="3">
    <source>
        <dbReference type="Proteomes" id="UP000193986"/>
    </source>
</evidence>
<feature type="compositionally biased region" description="Polar residues" evidence="1">
    <location>
        <begin position="301"/>
        <end position="314"/>
    </location>
</feature>
<evidence type="ECO:0000313" key="2">
    <source>
        <dbReference type="EMBL" id="ORY27199.1"/>
    </source>
</evidence>
<feature type="compositionally biased region" description="Polar residues" evidence="1">
    <location>
        <begin position="185"/>
        <end position="201"/>
    </location>
</feature>
<dbReference type="GO" id="GO:0005737">
    <property type="term" value="C:cytoplasm"/>
    <property type="evidence" value="ECO:0007669"/>
    <property type="project" value="TreeGrafter"/>
</dbReference>
<dbReference type="PANTHER" id="PTHR28307">
    <property type="entry name" value="PROTEIN PAL1"/>
    <property type="match status" value="1"/>
</dbReference>
<feature type="region of interest" description="Disordered" evidence="1">
    <location>
        <begin position="414"/>
        <end position="436"/>
    </location>
</feature>
<dbReference type="InterPro" id="IPR013226">
    <property type="entry name" value="Pal1"/>
</dbReference>
<dbReference type="PANTHER" id="PTHR28307:SF2">
    <property type="entry name" value="PROTEIN PAL1"/>
    <property type="match status" value="1"/>
</dbReference>
<name>A0A1Y2AX92_9TREE</name>
<feature type="compositionally biased region" description="Low complexity" evidence="1">
    <location>
        <begin position="36"/>
        <end position="54"/>
    </location>
</feature>
<evidence type="ECO:0008006" key="4">
    <source>
        <dbReference type="Google" id="ProtNLM"/>
    </source>
</evidence>
<feature type="region of interest" description="Disordered" evidence="1">
    <location>
        <begin position="1"/>
        <end position="100"/>
    </location>
</feature>
<dbReference type="OrthoDB" id="5352132at2759"/>
<dbReference type="InParanoid" id="A0A1Y2AX92"/>
<dbReference type="AlphaFoldDB" id="A0A1Y2AX92"/>
<feature type="compositionally biased region" description="Basic and acidic residues" evidence="1">
    <location>
        <begin position="85"/>
        <end position="98"/>
    </location>
</feature>
<reference evidence="2 3" key="1">
    <citation type="submission" date="2016-07" db="EMBL/GenBank/DDBJ databases">
        <title>Pervasive Adenine N6-methylation of Active Genes in Fungi.</title>
        <authorList>
            <consortium name="DOE Joint Genome Institute"/>
            <person name="Mondo S.J."/>
            <person name="Dannebaum R.O."/>
            <person name="Kuo R.C."/>
            <person name="Labutti K."/>
            <person name="Haridas S."/>
            <person name="Kuo A."/>
            <person name="Salamov A."/>
            <person name="Ahrendt S.R."/>
            <person name="Lipzen A."/>
            <person name="Sullivan W."/>
            <person name="Andreopoulos W.B."/>
            <person name="Clum A."/>
            <person name="Lindquist E."/>
            <person name="Daum C."/>
            <person name="Ramamoorthy G.K."/>
            <person name="Gryganskyi A."/>
            <person name="Culley D."/>
            <person name="Magnuson J.K."/>
            <person name="James T.Y."/>
            <person name="O'Malley M.A."/>
            <person name="Stajich J.E."/>
            <person name="Spatafora J.W."/>
            <person name="Visel A."/>
            <person name="Grigoriev I.V."/>
        </authorList>
    </citation>
    <scope>NUCLEOTIDE SEQUENCE [LARGE SCALE GENOMIC DNA]</scope>
    <source>
        <strain evidence="2 3">68-887.2</strain>
    </source>
</reference>
<accession>A0A1Y2AX92</accession>
<evidence type="ECO:0000256" key="1">
    <source>
        <dbReference type="SAM" id="MobiDB-lite"/>
    </source>
</evidence>
<comment type="caution">
    <text evidence="2">The sequence shown here is derived from an EMBL/GenBank/DDBJ whole genome shotgun (WGS) entry which is preliminary data.</text>
</comment>
<feature type="compositionally biased region" description="Basic and acidic residues" evidence="1">
    <location>
        <begin position="424"/>
        <end position="436"/>
    </location>
</feature>
<dbReference type="Pfam" id="PF08316">
    <property type="entry name" value="Pal1"/>
    <property type="match status" value="1"/>
</dbReference>
<dbReference type="Proteomes" id="UP000193986">
    <property type="component" value="Unassembled WGS sequence"/>
</dbReference>
<gene>
    <name evidence="2" type="ORF">BCR39DRAFT_560142</name>
</gene>